<evidence type="ECO:0000259" key="3">
    <source>
        <dbReference type="PROSITE" id="PS50041"/>
    </source>
</evidence>
<dbReference type="InterPro" id="IPR016186">
    <property type="entry name" value="C-type_lectin-like/link_sf"/>
</dbReference>
<keyword evidence="1" id="KW-1015">Disulfide bond</keyword>
<dbReference type="AlphaFoldDB" id="A0A8B6DR05"/>
<dbReference type="PROSITE" id="PS00615">
    <property type="entry name" value="C_TYPE_LECTIN_1"/>
    <property type="match status" value="1"/>
</dbReference>
<dbReference type="CDD" id="cd00037">
    <property type="entry name" value="CLECT"/>
    <property type="match status" value="1"/>
</dbReference>
<sequence>MKSWEITSNVVRSIAFILLMTTHCLAQLNTNKQGFVNTKGRKILPSNSTLKIETATSSIACSTLCCILGACCYASYDKKTRQCILEESCCPQSELSGEALMMMKNTGTLQCQNGWFKKGNRCYFFSNDERNWNDAKSMCESYDSMLVEVISSCELDFLKTKATTYDASFWLGGTDIEIEGDWIWSSSQTDITFTDWSDGRPNNSNGDEHCLQMKRSYNMEWNDDPCYKEKRFICEKSKICFFPLKSHL</sequence>
<gene>
    <name evidence="4" type="ORF">MGAL_10B024656</name>
</gene>
<dbReference type="InterPro" id="IPR018378">
    <property type="entry name" value="C-type_lectin_CS"/>
</dbReference>
<dbReference type="InterPro" id="IPR016187">
    <property type="entry name" value="CTDL_fold"/>
</dbReference>
<dbReference type="Pfam" id="PF00059">
    <property type="entry name" value="Lectin_C"/>
    <property type="match status" value="1"/>
</dbReference>
<comment type="caution">
    <text evidence="4">The sequence shown here is derived from an EMBL/GenBank/DDBJ whole genome shotgun (WGS) entry which is preliminary data.</text>
</comment>
<keyword evidence="5" id="KW-1185">Reference proteome</keyword>
<dbReference type="EMBL" id="UYJE01003846">
    <property type="protein sequence ID" value="VDI22883.1"/>
    <property type="molecule type" value="Genomic_DNA"/>
</dbReference>
<evidence type="ECO:0000256" key="1">
    <source>
        <dbReference type="ARBA" id="ARBA00023157"/>
    </source>
</evidence>
<dbReference type="PANTHER" id="PTHR22803">
    <property type="entry name" value="MANNOSE, PHOSPHOLIPASE, LECTIN RECEPTOR RELATED"/>
    <property type="match status" value="1"/>
</dbReference>
<protein>
    <recommendedName>
        <fullName evidence="3">C-type lectin domain-containing protein</fullName>
    </recommendedName>
</protein>
<reference evidence="4" key="1">
    <citation type="submission" date="2018-11" db="EMBL/GenBank/DDBJ databases">
        <authorList>
            <person name="Alioto T."/>
            <person name="Alioto T."/>
        </authorList>
    </citation>
    <scope>NUCLEOTIDE SEQUENCE</scope>
</reference>
<dbReference type="Proteomes" id="UP000596742">
    <property type="component" value="Unassembled WGS sequence"/>
</dbReference>
<proteinExistence type="predicted"/>
<keyword evidence="2" id="KW-0732">Signal</keyword>
<accession>A0A8B6DR05</accession>
<dbReference type="SMART" id="SM00034">
    <property type="entry name" value="CLECT"/>
    <property type="match status" value="1"/>
</dbReference>
<dbReference type="PROSITE" id="PS50041">
    <property type="entry name" value="C_TYPE_LECTIN_2"/>
    <property type="match status" value="1"/>
</dbReference>
<organism evidence="4 5">
    <name type="scientific">Mytilus galloprovincialis</name>
    <name type="common">Mediterranean mussel</name>
    <dbReference type="NCBI Taxonomy" id="29158"/>
    <lineage>
        <taxon>Eukaryota</taxon>
        <taxon>Metazoa</taxon>
        <taxon>Spiralia</taxon>
        <taxon>Lophotrochozoa</taxon>
        <taxon>Mollusca</taxon>
        <taxon>Bivalvia</taxon>
        <taxon>Autobranchia</taxon>
        <taxon>Pteriomorphia</taxon>
        <taxon>Mytilida</taxon>
        <taxon>Mytiloidea</taxon>
        <taxon>Mytilidae</taxon>
        <taxon>Mytilinae</taxon>
        <taxon>Mytilus</taxon>
    </lineage>
</organism>
<dbReference type="OrthoDB" id="9906043at2759"/>
<dbReference type="InterPro" id="IPR050111">
    <property type="entry name" value="C-type_lectin/snaclec_domain"/>
</dbReference>
<dbReference type="Gene3D" id="3.10.100.10">
    <property type="entry name" value="Mannose-Binding Protein A, subunit A"/>
    <property type="match status" value="1"/>
</dbReference>
<feature type="chain" id="PRO_5032462308" description="C-type lectin domain-containing protein" evidence="2">
    <location>
        <begin position="27"/>
        <end position="248"/>
    </location>
</feature>
<evidence type="ECO:0000313" key="5">
    <source>
        <dbReference type="Proteomes" id="UP000596742"/>
    </source>
</evidence>
<name>A0A8B6DR05_MYTGA</name>
<dbReference type="InterPro" id="IPR001304">
    <property type="entry name" value="C-type_lectin-like"/>
</dbReference>
<evidence type="ECO:0000256" key="2">
    <source>
        <dbReference type="SAM" id="SignalP"/>
    </source>
</evidence>
<dbReference type="SUPFAM" id="SSF56436">
    <property type="entry name" value="C-type lectin-like"/>
    <property type="match status" value="1"/>
</dbReference>
<feature type="domain" description="C-type lectin" evidence="3">
    <location>
        <begin position="118"/>
        <end position="235"/>
    </location>
</feature>
<feature type="signal peptide" evidence="2">
    <location>
        <begin position="1"/>
        <end position="26"/>
    </location>
</feature>
<evidence type="ECO:0000313" key="4">
    <source>
        <dbReference type="EMBL" id="VDI22883.1"/>
    </source>
</evidence>